<sequence length="276" mass="27381">MPSFGAISLYLLASLTVFTSAAPAPGKAGLVQGRNLQARCGECEAKEHPLPVLFGEMQTKVSPLCDKMKSLQNVTPDTLSPIVDEIKAVIEDAKGKVQLYIDEKVDMNLVLAADVNGGAVVDVSTLAGTFAGLINVIFEGCKAALTAAADGQIQASAKICADLCASLAGFIKVCCDLVTGLAAALAGKVSGYLALCAKLGVEASVDFLVSAGGNVAAGADAGAGAGVSGQGSMGSGAGLNVSADAGASADASASGSWDFSGLLGPLAGILNRVQNM</sequence>
<dbReference type="Proteomes" id="UP001465976">
    <property type="component" value="Unassembled WGS sequence"/>
</dbReference>
<feature type="chain" id="PRO_5045359146" evidence="1">
    <location>
        <begin position="22"/>
        <end position="276"/>
    </location>
</feature>
<name>A0ABR3ELQ5_9AGAR</name>
<feature type="signal peptide" evidence="1">
    <location>
        <begin position="1"/>
        <end position="21"/>
    </location>
</feature>
<evidence type="ECO:0000256" key="1">
    <source>
        <dbReference type="SAM" id="SignalP"/>
    </source>
</evidence>
<reference evidence="2 3" key="1">
    <citation type="submission" date="2024-02" db="EMBL/GenBank/DDBJ databases">
        <title>A draft genome for the cacao thread blight pathogen Marasmius crinis-equi.</title>
        <authorList>
            <person name="Cohen S.P."/>
            <person name="Baruah I.K."/>
            <person name="Amoako-Attah I."/>
            <person name="Bukari Y."/>
            <person name="Meinhardt L.W."/>
            <person name="Bailey B.A."/>
        </authorList>
    </citation>
    <scope>NUCLEOTIDE SEQUENCE [LARGE SCALE GENOMIC DNA]</scope>
    <source>
        <strain evidence="2 3">GH-76</strain>
    </source>
</reference>
<gene>
    <name evidence="2" type="ORF">V5O48_018288</name>
</gene>
<organism evidence="2 3">
    <name type="scientific">Marasmius crinis-equi</name>
    <dbReference type="NCBI Taxonomy" id="585013"/>
    <lineage>
        <taxon>Eukaryota</taxon>
        <taxon>Fungi</taxon>
        <taxon>Dikarya</taxon>
        <taxon>Basidiomycota</taxon>
        <taxon>Agaricomycotina</taxon>
        <taxon>Agaricomycetes</taxon>
        <taxon>Agaricomycetidae</taxon>
        <taxon>Agaricales</taxon>
        <taxon>Marasmiineae</taxon>
        <taxon>Marasmiaceae</taxon>
        <taxon>Marasmius</taxon>
    </lineage>
</organism>
<evidence type="ECO:0000313" key="3">
    <source>
        <dbReference type="Proteomes" id="UP001465976"/>
    </source>
</evidence>
<keyword evidence="1" id="KW-0732">Signal</keyword>
<proteinExistence type="predicted"/>
<comment type="caution">
    <text evidence="2">The sequence shown here is derived from an EMBL/GenBank/DDBJ whole genome shotgun (WGS) entry which is preliminary data.</text>
</comment>
<evidence type="ECO:0000313" key="2">
    <source>
        <dbReference type="EMBL" id="KAL0563775.1"/>
    </source>
</evidence>
<accession>A0ABR3ELQ5</accession>
<protein>
    <submittedName>
        <fullName evidence="2">Uncharacterized protein</fullName>
    </submittedName>
</protein>
<dbReference type="EMBL" id="JBAHYK010003214">
    <property type="protein sequence ID" value="KAL0563775.1"/>
    <property type="molecule type" value="Genomic_DNA"/>
</dbReference>
<keyword evidence="3" id="KW-1185">Reference proteome</keyword>